<sequence length="68" mass="7863">MKNNPCTTQVINTYLRGQQLLNRHLQLLQAIKKAENPRQEVSAFRKTTVNFIKVNSFNQSTLGINQYV</sequence>
<keyword evidence="2" id="KW-1185">Reference proteome</keyword>
<dbReference type="RefSeq" id="WP_062535565.1">
    <property type="nucleotide sequence ID" value="NZ_CP012678.1"/>
</dbReference>
<protein>
    <submittedName>
        <fullName evidence="1">Uncharacterized protein</fullName>
    </submittedName>
</protein>
<dbReference type="STRING" id="45610.AOC03_09865"/>
<dbReference type="Proteomes" id="UP000059847">
    <property type="component" value="Chromosome"/>
</dbReference>
<evidence type="ECO:0000313" key="1">
    <source>
        <dbReference type="EMBL" id="ALF60304.1"/>
    </source>
</evidence>
<proteinExistence type="predicted"/>
<dbReference type="KEGG" id="pur:AOC03_09865"/>
<dbReference type="EMBL" id="CP012678">
    <property type="protein sequence ID" value="ALF60304.1"/>
    <property type="molecule type" value="Genomic_DNA"/>
</dbReference>
<accession>A0A0M4TFZ2</accession>
<organism evidence="1 2">
    <name type="scientific">Psychrobacter urativorans</name>
    <dbReference type="NCBI Taxonomy" id="45610"/>
    <lineage>
        <taxon>Bacteria</taxon>
        <taxon>Pseudomonadati</taxon>
        <taxon>Pseudomonadota</taxon>
        <taxon>Gammaproteobacteria</taxon>
        <taxon>Moraxellales</taxon>
        <taxon>Moraxellaceae</taxon>
        <taxon>Psychrobacter</taxon>
    </lineage>
</organism>
<evidence type="ECO:0000313" key="2">
    <source>
        <dbReference type="Proteomes" id="UP000059847"/>
    </source>
</evidence>
<dbReference type="AlphaFoldDB" id="A0A0M4TFZ2"/>
<reference evidence="1 2" key="1">
    <citation type="submission" date="2015-09" db="EMBL/GenBank/DDBJ databases">
        <title>Complete genome of Psychrobacter urativorans R10.10B.</title>
        <authorList>
            <person name="See-Too W.S."/>
            <person name="Chan K.G."/>
        </authorList>
    </citation>
    <scope>NUCLEOTIDE SEQUENCE [LARGE SCALE GENOMIC DNA]</scope>
    <source>
        <strain evidence="1 2">R10.10B</strain>
    </source>
</reference>
<name>A0A0M4TFZ2_9GAMM</name>
<gene>
    <name evidence="1" type="ORF">AOC03_09865</name>
</gene>